<name>A0ABT1MGB0_9BACT</name>
<evidence type="ECO:0000313" key="3">
    <source>
        <dbReference type="Proteomes" id="UP001205603"/>
    </source>
</evidence>
<dbReference type="InterPro" id="IPR048136">
    <property type="entry name" value="STM3941-like"/>
</dbReference>
<feature type="transmembrane region" description="Helical" evidence="1">
    <location>
        <begin position="49"/>
        <end position="70"/>
    </location>
</feature>
<keyword evidence="3" id="KW-1185">Reference proteome</keyword>
<dbReference type="RefSeq" id="WP_255026612.1">
    <property type="nucleotide sequence ID" value="NZ_JANDHW010000005.1"/>
</dbReference>
<dbReference type="NCBIfam" id="NF041635">
    <property type="entry name" value="STM3941_fam"/>
    <property type="match status" value="1"/>
</dbReference>
<feature type="transmembrane region" description="Helical" evidence="1">
    <location>
        <begin position="17"/>
        <end position="37"/>
    </location>
</feature>
<keyword evidence="1" id="KW-1133">Transmembrane helix</keyword>
<keyword evidence="1" id="KW-0472">Membrane</keyword>
<sequence length="182" mass="21021">MTNTSIIRFMLNGRKRFGVYAFCAGTFLAMCGLMYLAHYLYSMRLPGRYLTGLFVVVSMLLFIFSLWAVYRMHKDGLIGVIISDEGVTDLSTGYYVGTVLWKDIERIKVMDDLENLNYQYVVLVVKNPNQYIVQEKTAIKRRSLILKFHTYGSPICISTRALCCTFNELYSAINDHYRKAIK</sequence>
<gene>
    <name evidence="2" type="ORF">NMU02_06115</name>
</gene>
<evidence type="ECO:0000313" key="2">
    <source>
        <dbReference type="EMBL" id="MCP9611662.1"/>
    </source>
</evidence>
<comment type="caution">
    <text evidence="2">The sequence shown here is derived from an EMBL/GenBank/DDBJ whole genome shotgun (WGS) entry which is preliminary data.</text>
</comment>
<accession>A0ABT1MGB0</accession>
<dbReference type="Proteomes" id="UP001205603">
    <property type="component" value="Unassembled WGS sequence"/>
</dbReference>
<proteinExistence type="predicted"/>
<evidence type="ECO:0000256" key="1">
    <source>
        <dbReference type="SAM" id="Phobius"/>
    </source>
</evidence>
<keyword evidence="1" id="KW-0812">Transmembrane</keyword>
<protein>
    <submittedName>
        <fullName evidence="2">Uncharacterized protein</fullName>
    </submittedName>
</protein>
<dbReference type="EMBL" id="JANDHW010000005">
    <property type="protein sequence ID" value="MCP9611662.1"/>
    <property type="molecule type" value="Genomic_DNA"/>
</dbReference>
<reference evidence="2 3" key="1">
    <citation type="submission" date="2022-07" db="EMBL/GenBank/DDBJ databases">
        <title>Fecal culturing of patients with breast cancer.</title>
        <authorList>
            <person name="Teng N.M.Y."/>
            <person name="Kiu R."/>
            <person name="Evans R."/>
            <person name="Baker D.J."/>
            <person name="Zenner C."/>
            <person name="Robinson S.D."/>
            <person name="Hall L.J."/>
        </authorList>
    </citation>
    <scope>NUCLEOTIDE SEQUENCE [LARGE SCALE GENOMIC DNA]</scope>
    <source>
        <strain evidence="2 3">LH1063</strain>
    </source>
</reference>
<organism evidence="2 3">
    <name type="scientific">Coprobacter tertius</name>
    <dbReference type="NCBI Taxonomy" id="2944915"/>
    <lineage>
        <taxon>Bacteria</taxon>
        <taxon>Pseudomonadati</taxon>
        <taxon>Bacteroidota</taxon>
        <taxon>Bacteroidia</taxon>
        <taxon>Bacteroidales</taxon>
        <taxon>Barnesiellaceae</taxon>
        <taxon>Coprobacter</taxon>
    </lineage>
</organism>